<dbReference type="Pfam" id="PF05954">
    <property type="entry name" value="Phage_GPD"/>
    <property type="match status" value="1"/>
</dbReference>
<dbReference type="SUPFAM" id="SSF69279">
    <property type="entry name" value="Phage tail proteins"/>
    <property type="match status" value="1"/>
</dbReference>
<evidence type="ECO:0000259" key="2">
    <source>
        <dbReference type="Pfam" id="PF04717"/>
    </source>
</evidence>
<dbReference type="Pfam" id="PF04717">
    <property type="entry name" value="Phage_base_V"/>
    <property type="match status" value="1"/>
</dbReference>
<dbReference type="Gene3D" id="2.40.50.230">
    <property type="entry name" value="Gp5 N-terminal domain"/>
    <property type="match status" value="1"/>
</dbReference>
<dbReference type="InterPro" id="IPR006531">
    <property type="entry name" value="Gp5/Vgr_OB"/>
</dbReference>
<comment type="caution">
    <text evidence="3">The sequence shown here is derived from an EMBL/GenBank/DDBJ whole genome shotgun (WGS) entry which is preliminary data.</text>
</comment>
<feature type="compositionally biased region" description="Polar residues" evidence="1">
    <location>
        <begin position="85"/>
        <end position="94"/>
    </location>
</feature>
<dbReference type="Proteomes" id="UP000553459">
    <property type="component" value="Unassembled WGS sequence"/>
</dbReference>
<dbReference type="EMBL" id="JAAABJ010000145">
    <property type="protein sequence ID" value="NAW50033.1"/>
    <property type="molecule type" value="Genomic_DNA"/>
</dbReference>
<name>A0A845PSN9_9FLAO</name>
<organism evidence="3 4">
    <name type="scientific">Elizabethkingia argenteiflava</name>
    <dbReference type="NCBI Taxonomy" id="2681556"/>
    <lineage>
        <taxon>Bacteria</taxon>
        <taxon>Pseudomonadati</taxon>
        <taxon>Bacteroidota</taxon>
        <taxon>Flavobacteriia</taxon>
        <taxon>Flavobacteriales</taxon>
        <taxon>Weeksellaceae</taxon>
        <taxon>Elizabethkingia</taxon>
    </lineage>
</organism>
<proteinExistence type="predicted"/>
<dbReference type="Gene3D" id="3.55.50.10">
    <property type="entry name" value="Baseplate protein-like domains"/>
    <property type="match status" value="1"/>
</dbReference>
<protein>
    <submittedName>
        <fullName evidence="3">Vgr family protein</fullName>
    </submittedName>
</protein>
<dbReference type="RefSeq" id="WP_166518416.1">
    <property type="nucleotide sequence ID" value="NZ_JAAABJ010000145.1"/>
</dbReference>
<evidence type="ECO:0000313" key="4">
    <source>
        <dbReference type="Proteomes" id="UP000553459"/>
    </source>
</evidence>
<evidence type="ECO:0000256" key="1">
    <source>
        <dbReference type="SAM" id="MobiDB-lite"/>
    </source>
</evidence>
<dbReference type="InterPro" id="IPR037026">
    <property type="entry name" value="Vgr_OB-fold_dom_sf"/>
</dbReference>
<accession>A0A845PSN9</accession>
<feature type="domain" description="Gp5/Type VI secretion system Vgr protein OB-fold" evidence="2">
    <location>
        <begin position="478"/>
        <end position="554"/>
    </location>
</feature>
<keyword evidence="4" id="KW-1185">Reference proteome</keyword>
<evidence type="ECO:0000313" key="3">
    <source>
        <dbReference type="EMBL" id="NAW50033.1"/>
    </source>
</evidence>
<dbReference type="SUPFAM" id="SSF69255">
    <property type="entry name" value="gp5 N-terminal domain-like"/>
    <property type="match status" value="1"/>
</dbReference>
<gene>
    <name evidence="3" type="ORF">GNY06_01030</name>
</gene>
<feature type="region of interest" description="Disordered" evidence="1">
    <location>
        <begin position="69"/>
        <end position="94"/>
    </location>
</feature>
<dbReference type="Gene3D" id="2.30.110.50">
    <property type="match status" value="1"/>
</dbReference>
<dbReference type="AlphaFoldDB" id="A0A845PSN9"/>
<dbReference type="Gene3D" id="4.10.220.110">
    <property type="match status" value="1"/>
</dbReference>
<sequence length="711" mass="76391">MTHQSDKGGTLPHVEQPAAKPTITETAGSAAEQLSAHTKGKTQKTAKGVSSGAAYGSAAQQAGSTLFRRQNQSGHSGGAAKQQDQESYTNPTSTAQAISQNQIFGISHLVRLTIFVDKKAIPLYKYFDLVQTAVDHHSFSLVLDHDALGVPQNHEMKEAQNLLGKSITLTFSYKNLPEGTGPERNFIGVVTHVGFTREYGNRGNIILRGKSPTILLDAAPHIQSFGGSQVVSLFTIAQTLLKEGLGSHYKYKVDPKYTNNLSYSCQYNESHYNYLARIAASYGEQFFYDGRQVFFGKLPPQEKSIKLTFGKDVEEIDIQLHARHVKPSLYGYNSSMDKRLSTGETKIDHRSSLAKEAYSLSEKTFLTPSVRIAPIKAGSNKDVETAQKSATAHQALGVFITTGKTSVPFLYPGCTVDLYMRRAHSAEEDYMTKLMITDIRHSVDTLGHYSGEFQAVASDTGYLPAPAFHTPIAEPQFARVTDNKDSQGRIQVKFDWQTGSKTTAWIRVMSPDAGGSEKVSKNRGFMAIPEVGDQVMVGFVHHHPDRPYVMGGLFHGKIGGGGGAGNNIKSLSSKSGHTVELNDGGGITIRDKTGANMIIIDGTDSISGIASKSITLTNGKSTLIMDEENISIKAEHISINASSLVTIDSGGANISVASKDNIAAISGETVIASASSEVQISGKSTKISGDKLSMDGSDEASITGGLVKINS</sequence>
<reference evidence="3 4" key="1">
    <citation type="submission" date="2019-11" db="EMBL/GenBank/DDBJ databases">
        <title>Characterization of Elizabethkingia argenteiflava sp. nov., isolated from inner surface of Soybean Pods.</title>
        <authorList>
            <person name="Mo S."/>
        </authorList>
    </citation>
    <scope>NUCLEOTIDE SEQUENCE [LARGE SCALE GENOMIC DNA]</scope>
    <source>
        <strain evidence="3 4">YB22</strain>
    </source>
</reference>
<feature type="region of interest" description="Disordered" evidence="1">
    <location>
        <begin position="1"/>
        <end position="48"/>
    </location>
</feature>